<keyword evidence="1" id="KW-0812">Transmembrane</keyword>
<dbReference type="Pfam" id="PF13489">
    <property type="entry name" value="Methyltransf_23"/>
    <property type="match status" value="1"/>
</dbReference>
<dbReference type="Gene3D" id="3.40.50.150">
    <property type="entry name" value="Vaccinia Virus protein VP39"/>
    <property type="match status" value="1"/>
</dbReference>
<feature type="transmembrane region" description="Helical" evidence="1">
    <location>
        <begin position="193"/>
        <end position="214"/>
    </location>
</feature>
<dbReference type="EMBL" id="MFEN01000066">
    <property type="protein sequence ID" value="OGE82639.1"/>
    <property type="molecule type" value="Genomic_DNA"/>
</dbReference>
<dbReference type="AlphaFoldDB" id="A0A1F5NYC7"/>
<dbReference type="InterPro" id="IPR029063">
    <property type="entry name" value="SAM-dependent_MTases_sf"/>
</dbReference>
<evidence type="ECO:0000313" key="3">
    <source>
        <dbReference type="Proteomes" id="UP000176339"/>
    </source>
</evidence>
<dbReference type="Proteomes" id="UP000176339">
    <property type="component" value="Unassembled WGS sequence"/>
</dbReference>
<feature type="non-terminal residue" evidence="2">
    <location>
        <position position="1"/>
    </location>
</feature>
<name>A0A1F5NYC7_9BACT</name>
<proteinExistence type="predicted"/>
<evidence type="ECO:0000313" key="2">
    <source>
        <dbReference type="EMBL" id="OGE82639.1"/>
    </source>
</evidence>
<evidence type="ECO:0008006" key="4">
    <source>
        <dbReference type="Google" id="ProtNLM"/>
    </source>
</evidence>
<accession>A0A1F5NYC7</accession>
<keyword evidence="1" id="KW-1133">Transmembrane helix</keyword>
<keyword evidence="1" id="KW-0472">Membrane</keyword>
<gene>
    <name evidence="2" type="ORF">A2846_03190</name>
</gene>
<protein>
    <recommendedName>
        <fullName evidence="4">Methyltransferase type 11 domain-containing protein</fullName>
    </recommendedName>
</protein>
<evidence type="ECO:0000256" key="1">
    <source>
        <dbReference type="SAM" id="Phobius"/>
    </source>
</evidence>
<reference evidence="2 3" key="1">
    <citation type="journal article" date="2016" name="Nat. Commun.">
        <title>Thousands of microbial genomes shed light on interconnected biogeochemical processes in an aquifer system.</title>
        <authorList>
            <person name="Anantharaman K."/>
            <person name="Brown C.T."/>
            <person name="Hug L.A."/>
            <person name="Sharon I."/>
            <person name="Castelle C.J."/>
            <person name="Probst A.J."/>
            <person name="Thomas B.C."/>
            <person name="Singh A."/>
            <person name="Wilkins M.J."/>
            <person name="Karaoz U."/>
            <person name="Brodie E.L."/>
            <person name="Williams K.H."/>
            <person name="Hubbard S.S."/>
            <person name="Banfield J.F."/>
        </authorList>
    </citation>
    <scope>NUCLEOTIDE SEQUENCE [LARGE SCALE GENOMIC DNA]</scope>
</reference>
<organism evidence="2 3">
    <name type="scientific">Candidatus Doudnabacteria bacterium RIFCSPHIGHO2_01_FULL_49_9</name>
    <dbReference type="NCBI Taxonomy" id="1817827"/>
    <lineage>
        <taxon>Bacteria</taxon>
        <taxon>Candidatus Doudnaibacteriota</taxon>
    </lineage>
</organism>
<dbReference type="SUPFAM" id="SSF53335">
    <property type="entry name" value="S-adenosyl-L-methionine-dependent methyltransferases"/>
    <property type="match status" value="1"/>
</dbReference>
<sequence length="222" mass="25066">AFGGVSLMQVFKNKDALLRYLIAPEDTVLDIGFWGQGVTAVDAHWPHRILKTVAREVYGLDLDFDESQLEHPENYQRGSAENFSFAARFDKIFAGDLIEHLSNPGLFLDSCAKNLKASGQLILTTPNCFNLFNLAEKLTKTEPTVNKDHTCYFNQKTLPRLLEKNGWQVVDIGFLYSLEAVYPESWKKKVLNFVYYLLSLVTSKFIGTLVVVAAKTTSHESH</sequence>
<comment type="caution">
    <text evidence="2">The sequence shown here is derived from an EMBL/GenBank/DDBJ whole genome shotgun (WGS) entry which is preliminary data.</text>
</comment>